<keyword evidence="2" id="KW-0067">ATP-binding</keyword>
<dbReference type="PANTHER" id="PTHR46844:SF1">
    <property type="entry name" value="SLR5058 PROTEIN"/>
    <property type="match status" value="1"/>
</dbReference>
<feature type="domain" description="NACHT" evidence="3">
    <location>
        <begin position="273"/>
        <end position="606"/>
    </location>
</feature>
<evidence type="ECO:0000256" key="1">
    <source>
        <dbReference type="ARBA" id="ARBA00022741"/>
    </source>
</evidence>
<sequence length="1048" mass="115444">MEPSTVGLKVASGVIGPLVARLFVKDGPGAEVAVPGQPVRLSGLVSFKGEKRALGDRELRKLAQKLVEQALRSGERPVPPDEETAVADALAASLRGLGDLTLTDVEAVELGPEKLAHQLRATGGHPERHLSADAAHLHDRLLDLACLHILHFFTQRSTFVATTLVAQTRRQAELIAKTDELIARTPRPDAQDAAFERDYLGYVTRRHGKLTIYGVDLAHSPAKWPLDAAYMRLEATAPAPAAQRSAQDESFPEQFEPSGPVIVPADQVLAQHDRVLLRGAAGSGKTTLVQWLAVSTARAPGEHMAYLRGLVPFVLPLRTLTRKDERLPAPTDFLAKTDCPLAGSQPRSWEYRVLTAGRGLLLVDGIDEVPKGERPRVQRWLTDLIDAYPGNRWLVTSRPSAVDEDWLAAEGFTELTLAPMGATAVADFIHRWHTAVRTGGDEDARLPVYENQLRAAVRAKPDLGRLATNPLMCGLMCALNRDRRGYLPRGRKELYEAALSMLLARRDRERDMTGPDPREEPQLQVLQRLAYWLIRNGRTEMTRDRALLIIHGALPSVPELAALGEDSAVLEHFRDRSGLLREPGPDAVDFVHRTFQDYLGARAAVQEGDIGLLATHASDDQWEDVIRMAVAQARPRERDQILRELLREADWHAERPGETAAVLAMRVRLLAMACLEHSAELDPMVREAVEQQVERLIPPSTLEEARSLAAAGPIVLDLLPAPEEAEAGTAHPVIVAASHVESDRAIGFLSQYAKHPSLNVRRQLVWAWHRFDSEDYAAEVISRLDPLQLYFTVTSDAELRVLKALGTRSMLETRGTIDLTELQSYVATARLTNLVMQDHQHLEDPAFLADESTLTYVRFSNCPRLRDLTGIAELPLTGLVLDEVPRLADLPGLLATLGQLRLLSLSPSRDVPLELGQLPPMPELVSLNLMTATVADLRALRRFLGLSSLFLGWRSSPGDRADWAVLGELPELRKLRLTPNALIDAPEGVALPNVNDLTIVDRDQLGTQGLSRLAGLFPGMTRLTLDAPSYSSDFRRDSLPSGIEVVVR</sequence>
<dbReference type="Proteomes" id="UP000481583">
    <property type="component" value="Unassembled WGS sequence"/>
</dbReference>
<comment type="caution">
    <text evidence="4">The sequence shown here is derived from an EMBL/GenBank/DDBJ whole genome shotgun (WGS) entry which is preliminary data.</text>
</comment>
<dbReference type="EMBL" id="JAAKZV010000039">
    <property type="protein sequence ID" value="NGN64640.1"/>
    <property type="molecule type" value="Genomic_DNA"/>
</dbReference>
<keyword evidence="5" id="KW-1185">Reference proteome</keyword>
<dbReference type="SUPFAM" id="SSF52540">
    <property type="entry name" value="P-loop containing nucleoside triphosphate hydrolases"/>
    <property type="match status" value="1"/>
</dbReference>
<dbReference type="InterPro" id="IPR032675">
    <property type="entry name" value="LRR_dom_sf"/>
</dbReference>
<evidence type="ECO:0000313" key="4">
    <source>
        <dbReference type="EMBL" id="NGN64640.1"/>
    </source>
</evidence>
<dbReference type="GO" id="GO:0005524">
    <property type="term" value="F:ATP binding"/>
    <property type="evidence" value="ECO:0007669"/>
    <property type="project" value="UniProtKB-KW"/>
</dbReference>
<dbReference type="Pfam" id="PF22733">
    <property type="entry name" value="NNH1"/>
    <property type="match status" value="1"/>
</dbReference>
<dbReference type="PANTHER" id="PTHR46844">
    <property type="entry name" value="SLR5058 PROTEIN"/>
    <property type="match status" value="1"/>
</dbReference>
<dbReference type="Gene3D" id="3.80.10.10">
    <property type="entry name" value="Ribonuclease Inhibitor"/>
    <property type="match status" value="1"/>
</dbReference>
<evidence type="ECO:0000313" key="5">
    <source>
        <dbReference type="Proteomes" id="UP000481583"/>
    </source>
</evidence>
<dbReference type="AlphaFoldDB" id="A0A6G4TYN7"/>
<evidence type="ECO:0000259" key="3">
    <source>
        <dbReference type="PROSITE" id="PS50837"/>
    </source>
</evidence>
<dbReference type="InterPro" id="IPR027417">
    <property type="entry name" value="P-loop_NTPase"/>
</dbReference>
<evidence type="ECO:0000256" key="2">
    <source>
        <dbReference type="ARBA" id="ARBA00022840"/>
    </source>
</evidence>
<organism evidence="4 5">
    <name type="scientific">Streptomyces coryli</name>
    <dbReference type="NCBI Taxonomy" id="1128680"/>
    <lineage>
        <taxon>Bacteria</taxon>
        <taxon>Bacillati</taxon>
        <taxon>Actinomycetota</taxon>
        <taxon>Actinomycetes</taxon>
        <taxon>Kitasatosporales</taxon>
        <taxon>Streptomycetaceae</taxon>
        <taxon>Streptomyces</taxon>
    </lineage>
</organism>
<dbReference type="InterPro" id="IPR007111">
    <property type="entry name" value="NACHT_NTPase"/>
</dbReference>
<dbReference type="InterPro" id="IPR054547">
    <property type="entry name" value="NNH1"/>
</dbReference>
<dbReference type="SUPFAM" id="SSF52058">
    <property type="entry name" value="L domain-like"/>
    <property type="match status" value="1"/>
</dbReference>
<dbReference type="Gene3D" id="3.40.50.300">
    <property type="entry name" value="P-loop containing nucleotide triphosphate hydrolases"/>
    <property type="match status" value="1"/>
</dbReference>
<dbReference type="PROSITE" id="PS50837">
    <property type="entry name" value="NACHT"/>
    <property type="match status" value="1"/>
</dbReference>
<protein>
    <submittedName>
        <fullName evidence="4">NACHT domain-containing protein</fullName>
    </submittedName>
</protein>
<proteinExistence type="predicted"/>
<keyword evidence="1" id="KW-0547">Nucleotide-binding</keyword>
<accession>A0A6G4TYN7</accession>
<dbReference type="Pfam" id="PF05729">
    <property type="entry name" value="NACHT"/>
    <property type="match status" value="1"/>
</dbReference>
<name>A0A6G4TYN7_9ACTN</name>
<reference evidence="4 5" key="1">
    <citation type="submission" date="2020-02" db="EMBL/GenBank/DDBJ databases">
        <title>Whole-genome analyses of novel actinobacteria.</title>
        <authorList>
            <person name="Sahin N."/>
        </authorList>
    </citation>
    <scope>NUCLEOTIDE SEQUENCE [LARGE SCALE GENOMIC DNA]</scope>
    <source>
        <strain evidence="4 5">A7024</strain>
    </source>
</reference>
<gene>
    <name evidence="4" type="ORF">G5C51_12100</name>
</gene>